<proteinExistence type="predicted"/>
<sequence>MSIAAICALNGPPKQHRTSLSSHSTDLLIDKLERVTNCIRVNSSWFPLASSQSAELDSLLDHFLSLLCADLVLPAKKNVPPNVSTARETAATMRSMPTVKITQKSKVDGGAYGGGKNSGLKSNSKSRKVVPPSLPIQPSSSSIPIPMPQPSTIATTYSLPYYPFSFHFPYPYLAYQSV</sequence>
<evidence type="ECO:0000256" key="1">
    <source>
        <dbReference type="SAM" id="MobiDB-lite"/>
    </source>
</evidence>
<evidence type="ECO:0000313" key="2">
    <source>
        <dbReference type="EMBL" id="KAF9016786.1"/>
    </source>
</evidence>
<protein>
    <submittedName>
        <fullName evidence="2">Uncharacterized protein</fullName>
    </submittedName>
</protein>
<gene>
    <name evidence="2" type="ORF">BDP27DRAFT_1440633</name>
</gene>
<feature type="region of interest" description="Disordered" evidence="1">
    <location>
        <begin position="104"/>
        <end position="143"/>
    </location>
</feature>
<keyword evidence="3" id="KW-1185">Reference proteome</keyword>
<accession>A0A9P5P459</accession>
<dbReference type="AlphaFoldDB" id="A0A9P5P459"/>
<dbReference type="EMBL" id="JADNRY010001416">
    <property type="protein sequence ID" value="KAF9016786.1"/>
    <property type="molecule type" value="Genomic_DNA"/>
</dbReference>
<name>A0A9P5P459_9AGAR</name>
<reference evidence="2" key="1">
    <citation type="submission" date="2020-11" db="EMBL/GenBank/DDBJ databases">
        <authorList>
            <consortium name="DOE Joint Genome Institute"/>
            <person name="Ahrendt S."/>
            <person name="Riley R."/>
            <person name="Andreopoulos W."/>
            <person name="Labutti K."/>
            <person name="Pangilinan J."/>
            <person name="Ruiz-Duenas F.J."/>
            <person name="Barrasa J.M."/>
            <person name="Sanchez-Garcia M."/>
            <person name="Camarero S."/>
            <person name="Miyauchi S."/>
            <person name="Serrano A."/>
            <person name="Linde D."/>
            <person name="Babiker R."/>
            <person name="Drula E."/>
            <person name="Ayuso-Fernandez I."/>
            <person name="Pacheco R."/>
            <person name="Padilla G."/>
            <person name="Ferreira P."/>
            <person name="Barriuso J."/>
            <person name="Kellner H."/>
            <person name="Castanera R."/>
            <person name="Alfaro M."/>
            <person name="Ramirez L."/>
            <person name="Pisabarro A.G."/>
            <person name="Kuo A."/>
            <person name="Tritt A."/>
            <person name="Lipzen A."/>
            <person name="He G."/>
            <person name="Yan M."/>
            <person name="Ng V."/>
            <person name="Cullen D."/>
            <person name="Martin F."/>
            <person name="Rosso M.-N."/>
            <person name="Henrissat B."/>
            <person name="Hibbett D."/>
            <person name="Martinez A.T."/>
            <person name="Grigoriev I.V."/>
        </authorList>
    </citation>
    <scope>NUCLEOTIDE SEQUENCE</scope>
    <source>
        <strain evidence="2">AH 40177</strain>
    </source>
</reference>
<comment type="caution">
    <text evidence="2">The sequence shown here is derived from an EMBL/GenBank/DDBJ whole genome shotgun (WGS) entry which is preliminary data.</text>
</comment>
<organism evidence="2 3">
    <name type="scientific">Rhodocollybia butyracea</name>
    <dbReference type="NCBI Taxonomy" id="206335"/>
    <lineage>
        <taxon>Eukaryota</taxon>
        <taxon>Fungi</taxon>
        <taxon>Dikarya</taxon>
        <taxon>Basidiomycota</taxon>
        <taxon>Agaricomycotina</taxon>
        <taxon>Agaricomycetes</taxon>
        <taxon>Agaricomycetidae</taxon>
        <taxon>Agaricales</taxon>
        <taxon>Marasmiineae</taxon>
        <taxon>Omphalotaceae</taxon>
        <taxon>Rhodocollybia</taxon>
    </lineage>
</organism>
<dbReference type="Proteomes" id="UP000772434">
    <property type="component" value="Unassembled WGS sequence"/>
</dbReference>
<evidence type="ECO:0000313" key="3">
    <source>
        <dbReference type="Proteomes" id="UP000772434"/>
    </source>
</evidence>